<dbReference type="InterPro" id="IPR025110">
    <property type="entry name" value="AMP-bd_C"/>
</dbReference>
<evidence type="ECO:0000256" key="3">
    <source>
        <dbReference type="ARBA" id="ARBA00022832"/>
    </source>
</evidence>
<dbReference type="Gene3D" id="3.40.50.12780">
    <property type="entry name" value="N-terminal domain of ligase-like"/>
    <property type="match status" value="1"/>
</dbReference>
<proteinExistence type="inferred from homology"/>
<dbReference type="Pfam" id="PF00501">
    <property type="entry name" value="AMP-binding"/>
    <property type="match status" value="1"/>
</dbReference>
<evidence type="ECO:0000256" key="7">
    <source>
        <dbReference type="ARBA" id="ARBA00067668"/>
    </source>
</evidence>
<dbReference type="GO" id="GO:0016874">
    <property type="term" value="F:ligase activity"/>
    <property type="evidence" value="ECO:0007669"/>
    <property type="project" value="UniProtKB-KW"/>
</dbReference>
<dbReference type="EC" id="6.2.1.44" evidence="6"/>
<dbReference type="CDD" id="cd12118">
    <property type="entry name" value="ttLC_FACS_AEE21_like"/>
    <property type="match status" value="1"/>
</dbReference>
<evidence type="ECO:0000256" key="6">
    <source>
        <dbReference type="ARBA" id="ARBA00066616"/>
    </source>
</evidence>
<dbReference type="eggNOG" id="COG0318">
    <property type="taxonomic scope" value="Bacteria"/>
</dbReference>
<feature type="domain" description="AMP-dependent synthetase/ligase" evidence="8">
    <location>
        <begin position="136"/>
        <end position="515"/>
    </location>
</feature>
<feature type="domain" description="AMP-binding enzyme C-terminal" evidence="9">
    <location>
        <begin position="565"/>
        <end position="639"/>
    </location>
</feature>
<protein>
    <recommendedName>
        <fullName evidence="7">3-methylmercaptopropionyl-CoA ligase</fullName>
        <ecNumber evidence="6">6.2.1.44</ecNumber>
    </recommendedName>
</protein>
<dbReference type="GO" id="GO:0006631">
    <property type="term" value="P:fatty acid metabolic process"/>
    <property type="evidence" value="ECO:0007669"/>
    <property type="project" value="UniProtKB-KW"/>
</dbReference>
<sequence>MNGTGAIATGTTTISAGTAVGEAASATAGNATTAAARGRILRFINATPRTRNSASAGVIAAWCGSWCAARGSPARKAARSFTSSRAAGMAVAWGGWYPVRNETPDHAEDTTMTDFITGLEKTEANYQALSPLSFLARTAKVWPERTAVVHGSIRRTWAETFERCKRLGAALAARGIGPGDVVAVMAPNIPAMVEAHFGVAMAGAVLNTLNTRLDAPTIAYILRHGEAKLLLSDTEFAPVIAAALAELSDNAPPVIDIDDPEGPGGARLGAMDYEDFLATGTADFDWRFPDDEWSAIALNYTSGTTGKPKGVVYHHRGAYLNGLGNAITWNMRQHPVYLWTLPMFHCNGWCFPWTITALAGTHVCLRRIDAASIAAAVERHGVTHLCGAPVIMNMMINAPEPQRAVYAGRGVAMMTAGAPPPAAVIEAMEGLGVDLTHVYGLTETYGPVTYCAWQEDWNGRPAAERAALRARQGVTYAVEEGAMVADPATRAPVPADGTTMGEVFLRGNIVMMGYLKDAAATEKSFAGGWFATGDLGVMHPDGYIELKDRSKDIIISGGENISTIEIETVLYRHPAVMEAAVVAAPDEKWGEVPCAFVVLRPDMTATAEEIIAFCRQNMAHFKAPKRIVFSELPKTSTGKIQKYVLRERARAG</sequence>
<comment type="similarity">
    <text evidence="1">Belongs to the ATP-dependent AMP-binding enzyme family.</text>
</comment>
<dbReference type="AlphaFoldDB" id="A5FXS5"/>
<dbReference type="STRING" id="349163.Acry_1195"/>
<dbReference type="NCBIfam" id="NF006020">
    <property type="entry name" value="PRK08162.1"/>
    <property type="match status" value="1"/>
</dbReference>
<dbReference type="PANTHER" id="PTHR43859:SF4">
    <property type="entry name" value="BUTANOATE--COA LIGASE AAE1-RELATED"/>
    <property type="match status" value="1"/>
</dbReference>
<dbReference type="HOGENOM" id="CLU_000022_59_5_5"/>
<dbReference type="Gene3D" id="3.30.300.30">
    <property type="match status" value="1"/>
</dbReference>
<evidence type="ECO:0000256" key="4">
    <source>
        <dbReference type="ARBA" id="ARBA00023098"/>
    </source>
</evidence>
<dbReference type="FunFam" id="3.40.50.12780:FF:000003">
    <property type="entry name" value="Long-chain-fatty-acid--CoA ligase FadD"/>
    <property type="match status" value="1"/>
</dbReference>
<name>A5FXS5_ACICJ</name>
<evidence type="ECO:0000256" key="5">
    <source>
        <dbReference type="ARBA" id="ARBA00051915"/>
    </source>
</evidence>
<dbReference type="InterPro" id="IPR020845">
    <property type="entry name" value="AMP-binding_CS"/>
</dbReference>
<evidence type="ECO:0000256" key="2">
    <source>
        <dbReference type="ARBA" id="ARBA00022598"/>
    </source>
</evidence>
<reference evidence="10 11" key="1">
    <citation type="submission" date="2007-05" db="EMBL/GenBank/DDBJ databases">
        <title>Complete sequence of chromosome of Acidiphilium cryptum JF-5.</title>
        <authorList>
            <consortium name="US DOE Joint Genome Institute"/>
            <person name="Copeland A."/>
            <person name="Lucas S."/>
            <person name="Lapidus A."/>
            <person name="Barry K."/>
            <person name="Detter J.C."/>
            <person name="Glavina del Rio T."/>
            <person name="Hammon N."/>
            <person name="Israni S."/>
            <person name="Dalin E."/>
            <person name="Tice H."/>
            <person name="Pitluck S."/>
            <person name="Sims D."/>
            <person name="Brettin T."/>
            <person name="Bruce D."/>
            <person name="Han C."/>
            <person name="Schmutz J."/>
            <person name="Larimer F."/>
            <person name="Land M."/>
            <person name="Hauser L."/>
            <person name="Kyrpides N."/>
            <person name="Kim E."/>
            <person name="Magnuson T."/>
            <person name="Richardson P."/>
        </authorList>
    </citation>
    <scope>NUCLEOTIDE SEQUENCE [LARGE SCALE GENOMIC DNA]</scope>
    <source>
        <strain evidence="10 11">JF-5</strain>
    </source>
</reference>
<evidence type="ECO:0000259" key="8">
    <source>
        <dbReference type="Pfam" id="PF00501"/>
    </source>
</evidence>
<evidence type="ECO:0000259" key="9">
    <source>
        <dbReference type="Pfam" id="PF13193"/>
    </source>
</evidence>
<dbReference type="FunFam" id="3.30.300.30:FF:000008">
    <property type="entry name" value="2,3-dihydroxybenzoate-AMP ligase"/>
    <property type="match status" value="1"/>
</dbReference>
<organism evidence="10 11">
    <name type="scientific">Acidiphilium cryptum (strain JF-5)</name>
    <dbReference type="NCBI Taxonomy" id="349163"/>
    <lineage>
        <taxon>Bacteria</taxon>
        <taxon>Pseudomonadati</taxon>
        <taxon>Pseudomonadota</taxon>
        <taxon>Alphaproteobacteria</taxon>
        <taxon>Acetobacterales</taxon>
        <taxon>Acidocellaceae</taxon>
        <taxon>Acidiphilium</taxon>
    </lineage>
</organism>
<dbReference type="Proteomes" id="UP000000245">
    <property type="component" value="Chromosome"/>
</dbReference>
<keyword evidence="11" id="KW-1185">Reference proteome</keyword>
<evidence type="ECO:0000256" key="1">
    <source>
        <dbReference type="ARBA" id="ARBA00006432"/>
    </source>
</evidence>
<dbReference type="SUPFAM" id="SSF56801">
    <property type="entry name" value="Acetyl-CoA synthetase-like"/>
    <property type="match status" value="1"/>
</dbReference>
<dbReference type="EMBL" id="CP000697">
    <property type="protein sequence ID" value="ABQ30407.1"/>
    <property type="molecule type" value="Genomic_DNA"/>
</dbReference>
<dbReference type="Pfam" id="PF13193">
    <property type="entry name" value="AMP-binding_C"/>
    <property type="match status" value="1"/>
</dbReference>
<keyword evidence="2 10" id="KW-0436">Ligase</keyword>
<dbReference type="InterPro" id="IPR042099">
    <property type="entry name" value="ANL_N_sf"/>
</dbReference>
<gene>
    <name evidence="10" type="ordered locus">Acry_1195</name>
</gene>
<dbReference type="PANTHER" id="PTHR43859">
    <property type="entry name" value="ACYL-ACTIVATING ENZYME"/>
    <property type="match status" value="1"/>
</dbReference>
<dbReference type="InterPro" id="IPR045851">
    <property type="entry name" value="AMP-bd_C_sf"/>
</dbReference>
<evidence type="ECO:0000313" key="10">
    <source>
        <dbReference type="EMBL" id="ABQ30407.1"/>
    </source>
</evidence>
<evidence type="ECO:0000313" key="11">
    <source>
        <dbReference type="Proteomes" id="UP000000245"/>
    </source>
</evidence>
<dbReference type="PROSITE" id="PS00455">
    <property type="entry name" value="AMP_BINDING"/>
    <property type="match status" value="1"/>
</dbReference>
<keyword evidence="4" id="KW-0443">Lipid metabolism</keyword>
<dbReference type="InterPro" id="IPR000873">
    <property type="entry name" value="AMP-dep_synth/lig_dom"/>
</dbReference>
<dbReference type="KEGG" id="acr:Acry_1195"/>
<accession>A5FXS5</accession>
<comment type="catalytic activity">
    <reaction evidence="5">
        <text>3-(methylsulfanyl)propanoate + ATP + CoA = 3-(methylsulfanyl)propanoyl-CoA + AMP + diphosphate</text>
        <dbReference type="Rhea" id="RHEA:43052"/>
        <dbReference type="ChEBI" id="CHEBI:30616"/>
        <dbReference type="ChEBI" id="CHEBI:33019"/>
        <dbReference type="ChEBI" id="CHEBI:49016"/>
        <dbReference type="ChEBI" id="CHEBI:57287"/>
        <dbReference type="ChEBI" id="CHEBI:82815"/>
        <dbReference type="ChEBI" id="CHEBI:456215"/>
        <dbReference type="EC" id="6.2.1.44"/>
    </reaction>
    <physiologicalReaction direction="left-to-right" evidence="5">
        <dbReference type="Rhea" id="RHEA:43053"/>
    </physiologicalReaction>
</comment>
<keyword evidence="3" id="KW-0276">Fatty acid metabolism</keyword>